<evidence type="ECO:0000313" key="2">
    <source>
        <dbReference type="EMBL" id="MBB4900409.1"/>
    </source>
</evidence>
<dbReference type="GO" id="GO:0046872">
    <property type="term" value="F:metal ion binding"/>
    <property type="evidence" value="ECO:0007669"/>
    <property type="project" value="InterPro"/>
</dbReference>
<sequence length="319" mass="34315">MAAPKFTEQNLGTQLSVVKEEVRRNVLDRPFGGFPWTELPGVMYRKFSNSHNGYGIFEDLERATVEDCAAFFDAYYTPSNAVLTVVADLPEEHVSRLVARYFGAVPARNTAAAPELPEPPPGSARLRRVVDGRTAVHATALGFRLPSFRTDPLGYAAHVVLAGLLTGDAPGGLAEAARGHRLDVTSVKVQCGFFAPFDALDPDSLVVTVHHDGQDPRWLAAFVHRELASLAADGPHPDRLVRAVRLLRLGWARRHAEPLQRARALGAFALLHGRPDLVAEVPALLAQVDPAEVATAAGRLVAQDPAALTIGPPPQDHAA</sequence>
<dbReference type="Gene3D" id="3.30.830.10">
    <property type="entry name" value="Metalloenzyme, LuxS/M16 peptidase-like"/>
    <property type="match status" value="2"/>
</dbReference>
<name>A0A7W7PRZ7_9ACTN</name>
<organism evidence="2 3">
    <name type="scientific">Streptomyces griseomycini</name>
    <dbReference type="NCBI Taxonomy" id="66895"/>
    <lineage>
        <taxon>Bacteria</taxon>
        <taxon>Bacillati</taxon>
        <taxon>Actinomycetota</taxon>
        <taxon>Actinomycetes</taxon>
        <taxon>Kitasatosporales</taxon>
        <taxon>Streptomycetaceae</taxon>
        <taxon>Streptomyces</taxon>
    </lineage>
</organism>
<accession>A0A7W7PRZ7</accession>
<gene>
    <name evidence="2" type="ORF">FHS37_004471</name>
</gene>
<proteinExistence type="predicted"/>
<evidence type="ECO:0000259" key="1">
    <source>
        <dbReference type="Pfam" id="PF05193"/>
    </source>
</evidence>
<dbReference type="EMBL" id="JACHJI010000007">
    <property type="protein sequence ID" value="MBB4900409.1"/>
    <property type="molecule type" value="Genomic_DNA"/>
</dbReference>
<feature type="domain" description="Peptidase M16 C-terminal" evidence="1">
    <location>
        <begin position="63"/>
        <end position="246"/>
    </location>
</feature>
<evidence type="ECO:0000313" key="3">
    <source>
        <dbReference type="Proteomes" id="UP000579523"/>
    </source>
</evidence>
<keyword evidence="3" id="KW-1185">Reference proteome</keyword>
<dbReference type="Proteomes" id="UP000579523">
    <property type="component" value="Unassembled WGS sequence"/>
</dbReference>
<comment type="caution">
    <text evidence="2">The sequence shown here is derived from an EMBL/GenBank/DDBJ whole genome shotgun (WGS) entry which is preliminary data.</text>
</comment>
<dbReference type="InterPro" id="IPR007863">
    <property type="entry name" value="Peptidase_M16_C"/>
</dbReference>
<reference evidence="2 3" key="1">
    <citation type="submission" date="2020-08" db="EMBL/GenBank/DDBJ databases">
        <title>Genomic Encyclopedia of Type Strains, Phase III (KMG-III): the genomes of soil and plant-associated and newly described type strains.</title>
        <authorList>
            <person name="Whitman W."/>
        </authorList>
    </citation>
    <scope>NUCLEOTIDE SEQUENCE [LARGE SCALE GENOMIC DNA]</scope>
    <source>
        <strain evidence="2 3">CECT 3273</strain>
    </source>
</reference>
<dbReference type="Pfam" id="PF05193">
    <property type="entry name" value="Peptidase_M16_C"/>
    <property type="match status" value="1"/>
</dbReference>
<dbReference type="InterPro" id="IPR011249">
    <property type="entry name" value="Metalloenz_LuxS/M16"/>
</dbReference>
<dbReference type="SUPFAM" id="SSF63411">
    <property type="entry name" value="LuxS/MPP-like metallohydrolase"/>
    <property type="match status" value="2"/>
</dbReference>
<dbReference type="AlphaFoldDB" id="A0A7W7PRZ7"/>
<protein>
    <submittedName>
        <fullName evidence="2">Zn-dependent peptidase</fullName>
    </submittedName>
</protein>